<feature type="domain" description="DUF374" evidence="1">
    <location>
        <begin position="83"/>
        <end position="150"/>
    </location>
</feature>
<dbReference type="Proteomes" id="UP001320209">
    <property type="component" value="Chromosome"/>
</dbReference>
<protein>
    <recommendedName>
        <fullName evidence="1">DUF374 domain-containing protein</fullName>
    </recommendedName>
</protein>
<keyword evidence="3" id="KW-1185">Reference proteome</keyword>
<dbReference type="InterPro" id="IPR007172">
    <property type="entry name" value="DUF374"/>
</dbReference>
<organism evidence="2 3">
    <name type="scientific">Candidatus Hydrogenosomobacter endosymbioticus</name>
    <dbReference type="NCBI Taxonomy" id="2558174"/>
    <lineage>
        <taxon>Bacteria</taxon>
        <taxon>Pseudomonadati</taxon>
        <taxon>Pseudomonadota</taxon>
        <taxon>Alphaproteobacteria</taxon>
        <taxon>Holosporales</taxon>
        <taxon>Holosporaceae</taxon>
        <taxon>Candidatus Hydrogenosomobacter</taxon>
    </lineage>
</organism>
<sequence length="238" mass="26583">MCFRQLVVVRFVKLVGFVKRTFKRITKSSFMQRVLGRILSAYLLLVYKTTKWKVYGLDQVNSDNVPAIFVFWHGRMAMAPFTWNRKFPFFMLISGHSDGQIIAKTVAHLGIDTIYGSKSRGGAGALRAMLKMLKSRSASIGITPDGPRGPFGHVSSGIFSLSLLSQKKVYPLSFATKNCIKLSSWDRFIVPLPLGRGALVMGRPIDPPSFLSDEEKFLKEVKIGLDDAVRFAEQMAAL</sequence>
<accession>A0ABN6L406</accession>
<dbReference type="EMBL" id="AP025225">
    <property type="protein sequence ID" value="BDB96312.1"/>
    <property type="molecule type" value="Genomic_DNA"/>
</dbReference>
<reference evidence="2" key="1">
    <citation type="submission" date="2021-10" db="EMBL/GenBank/DDBJ databases">
        <title>Genome Sequence of The Candidatus Hydrogeosomobacter endosymbioticus, an Intracellular Bacterial Symbiont of the Anaerobic Ciliate GW7.</title>
        <authorList>
            <person name="Shiohama Y."/>
            <person name="Shinzato N."/>
        </authorList>
    </citation>
    <scope>NUCLEOTIDE SEQUENCE [LARGE SCALE GENOMIC DNA]</scope>
    <source>
        <strain evidence="2">200920</strain>
    </source>
</reference>
<gene>
    <name evidence="2" type="ORF">HYD_4450</name>
</gene>
<dbReference type="SUPFAM" id="SSF69593">
    <property type="entry name" value="Glycerol-3-phosphate (1)-acyltransferase"/>
    <property type="match status" value="1"/>
</dbReference>
<name>A0ABN6L406_9PROT</name>
<proteinExistence type="predicted"/>
<dbReference type="Pfam" id="PF04028">
    <property type="entry name" value="DUF374"/>
    <property type="match status" value="1"/>
</dbReference>
<evidence type="ECO:0000259" key="1">
    <source>
        <dbReference type="Pfam" id="PF04028"/>
    </source>
</evidence>
<evidence type="ECO:0000313" key="3">
    <source>
        <dbReference type="Proteomes" id="UP001320209"/>
    </source>
</evidence>
<evidence type="ECO:0000313" key="2">
    <source>
        <dbReference type="EMBL" id="BDB96312.1"/>
    </source>
</evidence>
<dbReference type="CDD" id="cd07983">
    <property type="entry name" value="LPLAT_DUF374-like"/>
    <property type="match status" value="1"/>
</dbReference>